<dbReference type="Gene3D" id="1.10.4030.10">
    <property type="entry name" value="Porin chaperone SurA, peptide-binding domain"/>
    <property type="match status" value="1"/>
</dbReference>
<evidence type="ECO:0000313" key="10">
    <source>
        <dbReference type="EMBL" id="SDW55141.1"/>
    </source>
</evidence>
<dbReference type="PANTHER" id="PTHR47637">
    <property type="entry name" value="CHAPERONE SURA"/>
    <property type="match status" value="1"/>
</dbReference>
<keyword evidence="11" id="KW-1185">Reference proteome</keyword>
<dbReference type="Pfam" id="PF00639">
    <property type="entry name" value="Rotamase"/>
    <property type="match status" value="1"/>
</dbReference>
<keyword evidence="2" id="KW-0574">Periplasm</keyword>
<protein>
    <submittedName>
        <fullName evidence="10">Peptidyl-prolyl cis-trans isomerase SurA</fullName>
    </submittedName>
</protein>
<dbReference type="InterPro" id="IPR000297">
    <property type="entry name" value="PPIase_PpiC"/>
</dbReference>
<dbReference type="SUPFAM" id="SSF109998">
    <property type="entry name" value="Triger factor/SurA peptide-binding domain-like"/>
    <property type="match status" value="1"/>
</dbReference>
<evidence type="ECO:0000256" key="2">
    <source>
        <dbReference type="ARBA" id="ARBA00022764"/>
    </source>
</evidence>
<feature type="domain" description="PpiC" evidence="9">
    <location>
        <begin position="174"/>
        <end position="275"/>
    </location>
</feature>
<feature type="signal peptide" evidence="8">
    <location>
        <begin position="1"/>
        <end position="24"/>
    </location>
</feature>
<keyword evidence="5 6" id="KW-0413">Isomerase</keyword>
<sequence length="324" mass="36437">MRSRSIALLGVALLLTVTPLMVHAQSAEPLDRIVAVVNDDAIMQSELETRVDQVRNQMSSRGMQGPDEQALRRQVLDRMIVEEIQLQMAEEADLSVDDTELNAAVRSIAENNNMTLDQFADALEEDGLSLADIRRQVRRDLLMRQVQQGNVSRRVNVSDREIERYLEQQGGSQGERYRLAHILVATPQSAESDQIEEAEAKIRRLAEELDDGADFAELAAAESDGNNALEGGDLGWRNTGEMPRPFADAVTGLEEGEVSEPLRSPSGFHLIKLLDREEQQVGSQDQREQARRALFQRKANDELETWLQEIRSDAFVDNRLDEAY</sequence>
<name>A0A1H2UG66_9GAMM</name>
<dbReference type="PROSITE" id="PS50198">
    <property type="entry name" value="PPIC_PPIASE_2"/>
    <property type="match status" value="1"/>
</dbReference>
<evidence type="ECO:0000256" key="1">
    <source>
        <dbReference type="ARBA" id="ARBA00022729"/>
    </source>
</evidence>
<gene>
    <name evidence="10" type="ORF">SAMN05443545_102140</name>
</gene>
<dbReference type="InterPro" id="IPR050280">
    <property type="entry name" value="OMP_Chaperone_SurA"/>
</dbReference>
<evidence type="ECO:0000259" key="9">
    <source>
        <dbReference type="PROSITE" id="PS50198"/>
    </source>
</evidence>
<proteinExistence type="predicted"/>
<reference evidence="10 11" key="1">
    <citation type="submission" date="2016-10" db="EMBL/GenBank/DDBJ databases">
        <authorList>
            <person name="de Groot N.N."/>
        </authorList>
    </citation>
    <scope>NUCLEOTIDE SEQUENCE [LARGE SCALE GENOMIC DNA]</scope>
    <source>
        <strain evidence="10 11">DSM 19219</strain>
    </source>
</reference>
<accession>A0A1H2UG66</accession>
<dbReference type="EMBL" id="FNNI01000002">
    <property type="protein sequence ID" value="SDW55141.1"/>
    <property type="molecule type" value="Genomic_DNA"/>
</dbReference>
<feature type="coiled-coil region" evidence="7">
    <location>
        <begin position="188"/>
        <end position="215"/>
    </location>
</feature>
<dbReference type="Proteomes" id="UP000198500">
    <property type="component" value="Unassembled WGS sequence"/>
</dbReference>
<keyword evidence="3 6" id="KW-0697">Rotamase</keyword>
<dbReference type="GO" id="GO:0003755">
    <property type="term" value="F:peptidyl-prolyl cis-trans isomerase activity"/>
    <property type="evidence" value="ECO:0007669"/>
    <property type="project" value="UniProtKB-KW"/>
</dbReference>
<dbReference type="InterPro" id="IPR046357">
    <property type="entry name" value="PPIase_dom_sf"/>
</dbReference>
<dbReference type="RefSeq" id="WP_092568233.1">
    <property type="nucleotide sequence ID" value="NZ_BMXH01000002.1"/>
</dbReference>
<dbReference type="OrthoDB" id="14196at2"/>
<evidence type="ECO:0000256" key="6">
    <source>
        <dbReference type="PROSITE-ProRule" id="PRU00278"/>
    </source>
</evidence>
<dbReference type="PANTHER" id="PTHR47637:SF1">
    <property type="entry name" value="CHAPERONE SURA"/>
    <property type="match status" value="1"/>
</dbReference>
<dbReference type="Gene3D" id="3.10.50.40">
    <property type="match status" value="1"/>
</dbReference>
<organism evidence="10 11">
    <name type="scientific">Aidingimonas halophila</name>
    <dbReference type="NCBI Taxonomy" id="574349"/>
    <lineage>
        <taxon>Bacteria</taxon>
        <taxon>Pseudomonadati</taxon>
        <taxon>Pseudomonadota</taxon>
        <taxon>Gammaproteobacteria</taxon>
        <taxon>Oceanospirillales</taxon>
        <taxon>Halomonadaceae</taxon>
        <taxon>Aidingimonas</taxon>
    </lineage>
</organism>
<keyword evidence="4" id="KW-0143">Chaperone</keyword>
<evidence type="ECO:0000256" key="5">
    <source>
        <dbReference type="ARBA" id="ARBA00023235"/>
    </source>
</evidence>
<dbReference type="InterPro" id="IPR027304">
    <property type="entry name" value="Trigger_fact/SurA_dom_sf"/>
</dbReference>
<dbReference type="Pfam" id="PF09312">
    <property type="entry name" value="SurA_N"/>
    <property type="match status" value="1"/>
</dbReference>
<evidence type="ECO:0000256" key="4">
    <source>
        <dbReference type="ARBA" id="ARBA00023186"/>
    </source>
</evidence>
<dbReference type="SUPFAM" id="SSF54534">
    <property type="entry name" value="FKBP-like"/>
    <property type="match status" value="1"/>
</dbReference>
<dbReference type="InterPro" id="IPR015391">
    <property type="entry name" value="SurA_N"/>
</dbReference>
<keyword evidence="1 8" id="KW-0732">Signal</keyword>
<keyword evidence="7" id="KW-0175">Coiled coil</keyword>
<dbReference type="AlphaFoldDB" id="A0A1H2UG66"/>
<evidence type="ECO:0000256" key="8">
    <source>
        <dbReference type="SAM" id="SignalP"/>
    </source>
</evidence>
<feature type="chain" id="PRO_5011765074" evidence="8">
    <location>
        <begin position="25"/>
        <end position="324"/>
    </location>
</feature>
<evidence type="ECO:0000256" key="7">
    <source>
        <dbReference type="SAM" id="Coils"/>
    </source>
</evidence>
<evidence type="ECO:0000313" key="11">
    <source>
        <dbReference type="Proteomes" id="UP000198500"/>
    </source>
</evidence>
<dbReference type="STRING" id="574349.SAMN05443545_102140"/>
<evidence type="ECO:0000256" key="3">
    <source>
        <dbReference type="ARBA" id="ARBA00023110"/>
    </source>
</evidence>